<dbReference type="InterPro" id="IPR015422">
    <property type="entry name" value="PyrdxlP-dep_Trfase_small"/>
</dbReference>
<keyword evidence="7" id="KW-1185">Reference proteome</keyword>
<dbReference type="AlphaFoldDB" id="A0A8T0EKF4"/>
<evidence type="ECO:0000313" key="6">
    <source>
        <dbReference type="EMBL" id="KAF8774442.1"/>
    </source>
</evidence>
<name>A0A8T0EKF4_ARGBR</name>
<dbReference type="SUPFAM" id="SSF53383">
    <property type="entry name" value="PLP-dependent transferases"/>
    <property type="match status" value="1"/>
</dbReference>
<accession>A0A8T0EKF4</accession>
<evidence type="ECO:0000256" key="3">
    <source>
        <dbReference type="ARBA" id="ARBA00022576"/>
    </source>
</evidence>
<dbReference type="InterPro" id="IPR015424">
    <property type="entry name" value="PyrdxlP-dep_Trfase"/>
</dbReference>
<evidence type="ECO:0000256" key="2">
    <source>
        <dbReference type="ARBA" id="ARBA00011738"/>
    </source>
</evidence>
<dbReference type="GO" id="GO:0006532">
    <property type="term" value="P:aspartate biosynthetic process"/>
    <property type="evidence" value="ECO:0007669"/>
    <property type="project" value="TreeGrafter"/>
</dbReference>
<dbReference type="PANTHER" id="PTHR11879">
    <property type="entry name" value="ASPARTATE AMINOTRANSFERASE"/>
    <property type="match status" value="1"/>
</dbReference>
<dbReference type="GO" id="GO:0004069">
    <property type="term" value="F:L-aspartate:2-oxoglutarate aminotransferase activity"/>
    <property type="evidence" value="ECO:0007669"/>
    <property type="project" value="TreeGrafter"/>
</dbReference>
<dbReference type="EMBL" id="JABXBU010002227">
    <property type="protein sequence ID" value="KAF8774442.1"/>
    <property type="molecule type" value="Genomic_DNA"/>
</dbReference>
<reference evidence="6" key="2">
    <citation type="submission" date="2020-06" db="EMBL/GenBank/DDBJ databases">
        <authorList>
            <person name="Sheffer M."/>
        </authorList>
    </citation>
    <scope>NUCLEOTIDE SEQUENCE</scope>
</reference>
<evidence type="ECO:0000256" key="4">
    <source>
        <dbReference type="ARBA" id="ARBA00022679"/>
    </source>
</evidence>
<comment type="caution">
    <text evidence="6">The sequence shown here is derived from an EMBL/GenBank/DDBJ whole genome shotgun (WGS) entry which is preliminary data.</text>
</comment>
<keyword evidence="3 6" id="KW-0032">Aminotransferase</keyword>
<organism evidence="6 7">
    <name type="scientific">Argiope bruennichi</name>
    <name type="common">Wasp spider</name>
    <name type="synonym">Aranea bruennichi</name>
    <dbReference type="NCBI Taxonomy" id="94029"/>
    <lineage>
        <taxon>Eukaryota</taxon>
        <taxon>Metazoa</taxon>
        <taxon>Ecdysozoa</taxon>
        <taxon>Arthropoda</taxon>
        <taxon>Chelicerata</taxon>
        <taxon>Arachnida</taxon>
        <taxon>Araneae</taxon>
        <taxon>Araneomorphae</taxon>
        <taxon>Entelegynae</taxon>
        <taxon>Araneoidea</taxon>
        <taxon>Araneidae</taxon>
        <taxon>Argiope</taxon>
    </lineage>
</organism>
<dbReference type="PANTHER" id="PTHR11879:SF55">
    <property type="entry name" value="GLUTAMATE OXALOACETATE TRANSAMINASE 1, ISOFORM B"/>
    <property type="match status" value="1"/>
</dbReference>
<dbReference type="GO" id="GO:0005829">
    <property type="term" value="C:cytosol"/>
    <property type="evidence" value="ECO:0007669"/>
    <property type="project" value="TreeGrafter"/>
</dbReference>
<comment type="cofactor">
    <cofactor evidence="1">
        <name>pyridoxal 5'-phosphate</name>
        <dbReference type="ChEBI" id="CHEBI:597326"/>
    </cofactor>
</comment>
<protein>
    <submittedName>
        <fullName evidence="6">Aspartate aminotransferase like protein</fullName>
    </submittedName>
</protein>
<dbReference type="InterPro" id="IPR000796">
    <property type="entry name" value="Asp_trans"/>
</dbReference>
<reference evidence="6" key="1">
    <citation type="journal article" date="2020" name="bioRxiv">
        <title>Chromosome-level reference genome of the European wasp spider Argiope bruennichi: a resource for studies on range expansion and evolutionary adaptation.</title>
        <authorList>
            <person name="Sheffer M.M."/>
            <person name="Hoppe A."/>
            <person name="Krehenwinkel H."/>
            <person name="Uhl G."/>
            <person name="Kuss A.W."/>
            <person name="Jensen L."/>
            <person name="Jensen C."/>
            <person name="Gillespie R.G."/>
            <person name="Hoff K.J."/>
            <person name="Prost S."/>
        </authorList>
    </citation>
    <scope>NUCLEOTIDE SEQUENCE</scope>
</reference>
<keyword evidence="4" id="KW-0808">Transferase</keyword>
<gene>
    <name evidence="6" type="ORF">HNY73_016991</name>
</gene>
<proteinExistence type="predicted"/>
<dbReference type="Proteomes" id="UP000807504">
    <property type="component" value="Unassembled WGS sequence"/>
</dbReference>
<comment type="subunit">
    <text evidence="2">Homodimer.</text>
</comment>
<keyword evidence="5" id="KW-0663">Pyridoxal phosphate</keyword>
<evidence type="ECO:0000256" key="5">
    <source>
        <dbReference type="ARBA" id="ARBA00022898"/>
    </source>
</evidence>
<dbReference type="Gene3D" id="3.90.1150.10">
    <property type="entry name" value="Aspartate Aminotransferase, domain 1"/>
    <property type="match status" value="1"/>
</dbReference>
<evidence type="ECO:0000313" key="7">
    <source>
        <dbReference type="Proteomes" id="UP000807504"/>
    </source>
</evidence>
<evidence type="ECO:0000256" key="1">
    <source>
        <dbReference type="ARBA" id="ARBA00001933"/>
    </source>
</evidence>
<sequence length="86" mass="9835">MSYFICVENAPTIEVFALRNAFDKDSFPDKVDLGIGAYRTDEGQPWVLPVVRKIEQVLAEDDSLIRYVILGQNFLKETPAQNVWVM</sequence>